<dbReference type="GO" id="GO:0007031">
    <property type="term" value="P:peroxisome organization"/>
    <property type="evidence" value="ECO:0007669"/>
    <property type="project" value="TreeGrafter"/>
</dbReference>
<keyword evidence="5" id="KW-0547">Nucleotide-binding</keyword>
<keyword evidence="13" id="KW-1185">Reference proteome</keyword>
<dbReference type="InterPro" id="IPR017871">
    <property type="entry name" value="ABC_transporter-like_CS"/>
</dbReference>
<evidence type="ECO:0000256" key="3">
    <source>
        <dbReference type="ARBA" id="ARBA00022448"/>
    </source>
</evidence>
<comment type="subcellular location">
    <subcellularLocation>
        <location evidence="1">Peroxisome membrane</location>
        <topology evidence="1">Multi-pass membrane protein</topology>
    </subcellularLocation>
</comment>
<dbReference type="PROSITE" id="PS50929">
    <property type="entry name" value="ABC_TM1F"/>
    <property type="match status" value="1"/>
</dbReference>
<dbReference type="FunFam" id="3.40.50.300:FF:000636">
    <property type="entry name" value="ATP-binding cassette sub-family D member 3"/>
    <property type="match status" value="1"/>
</dbReference>
<dbReference type="GO" id="GO:0042760">
    <property type="term" value="P:very long-chain fatty acid catabolic process"/>
    <property type="evidence" value="ECO:0007669"/>
    <property type="project" value="TreeGrafter"/>
</dbReference>
<comment type="similarity">
    <text evidence="2">Belongs to the ABC transporter superfamily. ABCD family. Peroxisomal fatty acyl CoA transporter (TC 3.A.1.203) subfamily.</text>
</comment>
<evidence type="ECO:0000259" key="11">
    <source>
        <dbReference type="PROSITE" id="PS50929"/>
    </source>
</evidence>
<feature type="transmembrane region" description="Helical" evidence="9">
    <location>
        <begin position="149"/>
        <end position="173"/>
    </location>
</feature>
<dbReference type="GO" id="GO:0005524">
    <property type="term" value="F:ATP binding"/>
    <property type="evidence" value="ECO:0007669"/>
    <property type="project" value="UniProtKB-KW"/>
</dbReference>
<dbReference type="InterPro" id="IPR011527">
    <property type="entry name" value="ABC1_TM_dom"/>
</dbReference>
<keyword evidence="7 9" id="KW-1133">Transmembrane helix</keyword>
<dbReference type="GO" id="GO:0005324">
    <property type="term" value="F:long-chain fatty acid transmembrane transporter activity"/>
    <property type="evidence" value="ECO:0007669"/>
    <property type="project" value="TreeGrafter"/>
</dbReference>
<gene>
    <name evidence="12" type="ORF">HK100_008479</name>
</gene>
<dbReference type="GO" id="GO:0005778">
    <property type="term" value="C:peroxisomal membrane"/>
    <property type="evidence" value="ECO:0007669"/>
    <property type="project" value="UniProtKB-SubCell"/>
</dbReference>
<dbReference type="InterPro" id="IPR050835">
    <property type="entry name" value="ABC_transporter_sub-D"/>
</dbReference>
<sequence length="726" mass="80828">MRTRANATQQLQQMLAFYVRHRPKFVGLLRALILGGTVWRIRGIVATLRRQPKEIASVGVAIVIEDAAGNQKSRKGKGASRVRAEVDARFVGRLQRILAITVPGVQSKEFVLVNLFSAFLVARTVLSLQVANLDGRIVSALVRGNAKEFLWGIVAWMAMAVPATYTNSMLAYLQKKLAIAFRTRLTNHLHALYTSNMTFYKVGNLDDRIKNPDQLITQDVSRFCNALSSLYSNITKPILDVVICNAQLSFAVGLEPLILINTMVQITSWMLRKATPPFGALAATEQKLEGEFRFTHARLVENAEEVAMFRGELVERSILNDAYSSLVNHVNHIFKVRIWHGMLEDFVIKYLWGGFGFALCGVPVFFDLSGNTLLSAASIDGVVGNRTKGLITNRRLLMQASDAMGRVMYAYKDIAELAGYTSRVTLLLDVFEDVQSNKFQKALVSDANDAVLAGKGSFIETDEVIEFENVPIVSPNGDTLIKSLNFKLKPGMHLLIVGPNGSGKSSLFRILGGLWPLYGGVVHKPDRKKIFYIPQRPYLSQGTLRDQIIYPDTIADMHRRNITDADLLEILATVQITNIVTSNTGGLNAERDWKDVLAGGDKQRIAMARLFYHKPVFAILDECTSSVSMDAERLLYTHAQELGISVMTVSHRPSLWKYHNWILQFDGEGGAVFLPLDANKRLAIQEEKTSIEMKLVEVPKLEARLAELRGMKGSFVDLKSLNVQSV</sequence>
<dbReference type="CDD" id="cd03223">
    <property type="entry name" value="ABCD_peroxisomal_ALDP"/>
    <property type="match status" value="1"/>
</dbReference>
<feature type="domain" description="ABC transmembrane type-1" evidence="11">
    <location>
        <begin position="118"/>
        <end position="348"/>
    </location>
</feature>
<keyword evidence="3" id="KW-0813">Transport</keyword>
<dbReference type="InterPro" id="IPR027417">
    <property type="entry name" value="P-loop_NTPase"/>
</dbReference>
<reference evidence="12" key="1">
    <citation type="submission" date="2020-05" db="EMBL/GenBank/DDBJ databases">
        <title>Phylogenomic resolution of chytrid fungi.</title>
        <authorList>
            <person name="Stajich J.E."/>
            <person name="Amses K."/>
            <person name="Simmons R."/>
            <person name="Seto K."/>
            <person name="Myers J."/>
            <person name="Bonds A."/>
            <person name="Quandt C.A."/>
            <person name="Barry K."/>
            <person name="Liu P."/>
            <person name="Grigoriev I."/>
            <person name="Longcore J.E."/>
            <person name="James T.Y."/>
        </authorList>
    </citation>
    <scope>NUCLEOTIDE SEQUENCE</scope>
    <source>
        <strain evidence="12">JEL0513</strain>
    </source>
</reference>
<dbReference type="PROSITE" id="PS50893">
    <property type="entry name" value="ABC_TRANSPORTER_2"/>
    <property type="match status" value="1"/>
</dbReference>
<evidence type="ECO:0000256" key="7">
    <source>
        <dbReference type="ARBA" id="ARBA00022989"/>
    </source>
</evidence>
<dbReference type="Pfam" id="PF06472">
    <property type="entry name" value="ABC_membrane_2"/>
    <property type="match status" value="1"/>
</dbReference>
<dbReference type="GO" id="GO:0015910">
    <property type="term" value="P:long-chain fatty acid import into peroxisome"/>
    <property type="evidence" value="ECO:0007669"/>
    <property type="project" value="TreeGrafter"/>
</dbReference>
<dbReference type="Proteomes" id="UP001211907">
    <property type="component" value="Unassembled WGS sequence"/>
</dbReference>
<proteinExistence type="inferred from homology"/>
<organism evidence="12 13">
    <name type="scientific">Physocladia obscura</name>
    <dbReference type="NCBI Taxonomy" id="109957"/>
    <lineage>
        <taxon>Eukaryota</taxon>
        <taxon>Fungi</taxon>
        <taxon>Fungi incertae sedis</taxon>
        <taxon>Chytridiomycota</taxon>
        <taxon>Chytridiomycota incertae sedis</taxon>
        <taxon>Chytridiomycetes</taxon>
        <taxon>Chytridiales</taxon>
        <taxon>Chytriomycetaceae</taxon>
        <taxon>Physocladia</taxon>
    </lineage>
</organism>
<evidence type="ECO:0000256" key="4">
    <source>
        <dbReference type="ARBA" id="ARBA00022692"/>
    </source>
</evidence>
<dbReference type="Gene3D" id="1.20.1560.10">
    <property type="entry name" value="ABC transporter type 1, transmembrane domain"/>
    <property type="match status" value="1"/>
</dbReference>
<dbReference type="InterPro" id="IPR003593">
    <property type="entry name" value="AAA+_ATPase"/>
</dbReference>
<evidence type="ECO:0008006" key="14">
    <source>
        <dbReference type="Google" id="ProtNLM"/>
    </source>
</evidence>
<keyword evidence="6" id="KW-0067">ATP-binding</keyword>
<dbReference type="Gene3D" id="3.40.50.300">
    <property type="entry name" value="P-loop containing nucleotide triphosphate hydrolases"/>
    <property type="match status" value="1"/>
</dbReference>
<dbReference type="GO" id="GO:0006635">
    <property type="term" value="P:fatty acid beta-oxidation"/>
    <property type="evidence" value="ECO:0007669"/>
    <property type="project" value="TreeGrafter"/>
</dbReference>
<dbReference type="InterPro" id="IPR036640">
    <property type="entry name" value="ABC1_TM_sf"/>
</dbReference>
<feature type="domain" description="ABC transporter" evidence="10">
    <location>
        <begin position="465"/>
        <end position="693"/>
    </location>
</feature>
<evidence type="ECO:0000313" key="12">
    <source>
        <dbReference type="EMBL" id="KAJ3087116.1"/>
    </source>
</evidence>
<comment type="caution">
    <text evidence="12">The sequence shown here is derived from an EMBL/GenBank/DDBJ whole genome shotgun (WGS) entry which is preliminary data.</text>
</comment>
<dbReference type="EMBL" id="JADGJH010004130">
    <property type="protein sequence ID" value="KAJ3087116.1"/>
    <property type="molecule type" value="Genomic_DNA"/>
</dbReference>
<dbReference type="SUPFAM" id="SSF90123">
    <property type="entry name" value="ABC transporter transmembrane region"/>
    <property type="match status" value="1"/>
</dbReference>
<dbReference type="AlphaFoldDB" id="A0AAD5SMV1"/>
<dbReference type="Pfam" id="PF00005">
    <property type="entry name" value="ABC_tran"/>
    <property type="match status" value="1"/>
</dbReference>
<evidence type="ECO:0000259" key="10">
    <source>
        <dbReference type="PROSITE" id="PS50893"/>
    </source>
</evidence>
<evidence type="ECO:0000256" key="9">
    <source>
        <dbReference type="SAM" id="Phobius"/>
    </source>
</evidence>
<dbReference type="GO" id="GO:0016887">
    <property type="term" value="F:ATP hydrolysis activity"/>
    <property type="evidence" value="ECO:0007669"/>
    <property type="project" value="InterPro"/>
</dbReference>
<evidence type="ECO:0000313" key="13">
    <source>
        <dbReference type="Proteomes" id="UP001211907"/>
    </source>
</evidence>
<evidence type="ECO:0000256" key="6">
    <source>
        <dbReference type="ARBA" id="ARBA00022840"/>
    </source>
</evidence>
<keyword evidence="4 9" id="KW-0812">Transmembrane</keyword>
<evidence type="ECO:0000256" key="2">
    <source>
        <dbReference type="ARBA" id="ARBA00008575"/>
    </source>
</evidence>
<evidence type="ECO:0000256" key="5">
    <source>
        <dbReference type="ARBA" id="ARBA00022741"/>
    </source>
</evidence>
<keyword evidence="8 9" id="KW-0472">Membrane</keyword>
<evidence type="ECO:0000256" key="1">
    <source>
        <dbReference type="ARBA" id="ARBA00004585"/>
    </source>
</evidence>
<protein>
    <recommendedName>
        <fullName evidence="14">ABC transporter</fullName>
    </recommendedName>
</protein>
<accession>A0AAD5SMV1</accession>
<evidence type="ECO:0000256" key="8">
    <source>
        <dbReference type="ARBA" id="ARBA00023136"/>
    </source>
</evidence>
<dbReference type="PANTHER" id="PTHR11384:SF69">
    <property type="entry name" value="PEROXISOMAL LONG-CHAIN FATTY ACID IMPORT PROTEIN 1"/>
    <property type="match status" value="1"/>
</dbReference>
<dbReference type="PANTHER" id="PTHR11384">
    <property type="entry name" value="ATP-BINDING CASSETTE, SUB-FAMILY D MEMBER"/>
    <property type="match status" value="1"/>
</dbReference>
<dbReference type="InterPro" id="IPR003439">
    <property type="entry name" value="ABC_transporter-like_ATP-bd"/>
</dbReference>
<dbReference type="GO" id="GO:0140359">
    <property type="term" value="F:ABC-type transporter activity"/>
    <property type="evidence" value="ECO:0007669"/>
    <property type="project" value="InterPro"/>
</dbReference>
<dbReference type="PROSITE" id="PS00211">
    <property type="entry name" value="ABC_TRANSPORTER_1"/>
    <property type="match status" value="1"/>
</dbReference>
<dbReference type="SUPFAM" id="SSF52540">
    <property type="entry name" value="P-loop containing nucleoside triphosphate hydrolases"/>
    <property type="match status" value="1"/>
</dbReference>
<name>A0AAD5SMV1_9FUNG</name>
<dbReference type="SMART" id="SM00382">
    <property type="entry name" value="AAA"/>
    <property type="match status" value="1"/>
</dbReference>